<sequence>MIKYIMSQKLYTRVLIGIGFCFLIFILGYFVLNHISTMEDPPLGNTVYILIGSALVFSSGLGVVLILKYLYDYKKKKERRERRRKKHKIFYLKDIDKEKKLD</sequence>
<proteinExistence type="predicted"/>
<evidence type="ECO:0000256" key="1">
    <source>
        <dbReference type="SAM" id="Phobius"/>
    </source>
</evidence>
<protein>
    <submittedName>
        <fullName evidence="2">Uncharacterized protein</fullName>
    </submittedName>
</protein>
<keyword evidence="1" id="KW-1133">Transmembrane helix</keyword>
<feature type="transmembrane region" description="Helical" evidence="1">
    <location>
        <begin position="12"/>
        <end position="32"/>
    </location>
</feature>
<dbReference type="EMBL" id="JBHMFB010000017">
    <property type="protein sequence ID" value="MFB9089956.1"/>
    <property type="molecule type" value="Genomic_DNA"/>
</dbReference>
<gene>
    <name evidence="2" type="ORF">ACFFUU_10115</name>
</gene>
<dbReference type="Proteomes" id="UP001589576">
    <property type="component" value="Unassembled WGS sequence"/>
</dbReference>
<keyword evidence="3" id="KW-1185">Reference proteome</keyword>
<feature type="transmembrane region" description="Helical" evidence="1">
    <location>
        <begin position="47"/>
        <end position="71"/>
    </location>
</feature>
<dbReference type="RefSeq" id="WP_290284687.1">
    <property type="nucleotide sequence ID" value="NZ_JAUFQN010000019.1"/>
</dbReference>
<organism evidence="2 3">
    <name type="scientific">Flavobacterium paronense</name>
    <dbReference type="NCBI Taxonomy" id="1392775"/>
    <lineage>
        <taxon>Bacteria</taxon>
        <taxon>Pseudomonadati</taxon>
        <taxon>Bacteroidota</taxon>
        <taxon>Flavobacteriia</taxon>
        <taxon>Flavobacteriales</taxon>
        <taxon>Flavobacteriaceae</taxon>
        <taxon>Flavobacterium</taxon>
    </lineage>
</organism>
<keyword evidence="1" id="KW-0472">Membrane</keyword>
<accession>A0ABV5GFP3</accession>
<evidence type="ECO:0000313" key="2">
    <source>
        <dbReference type="EMBL" id="MFB9089956.1"/>
    </source>
</evidence>
<evidence type="ECO:0000313" key="3">
    <source>
        <dbReference type="Proteomes" id="UP001589576"/>
    </source>
</evidence>
<keyword evidence="1" id="KW-0812">Transmembrane</keyword>
<reference evidence="2 3" key="1">
    <citation type="submission" date="2024-09" db="EMBL/GenBank/DDBJ databases">
        <authorList>
            <person name="Sun Q."/>
            <person name="Mori K."/>
        </authorList>
    </citation>
    <scope>NUCLEOTIDE SEQUENCE [LARGE SCALE GENOMIC DNA]</scope>
    <source>
        <strain evidence="2 3">CECT 8460</strain>
    </source>
</reference>
<name>A0ABV5GFP3_9FLAO</name>
<comment type="caution">
    <text evidence="2">The sequence shown here is derived from an EMBL/GenBank/DDBJ whole genome shotgun (WGS) entry which is preliminary data.</text>
</comment>